<dbReference type="PANTHER" id="PTHR30329:SF19">
    <property type="entry name" value="OUTER MEMBRANE PROTEIN, OMPA FAMILY"/>
    <property type="match status" value="1"/>
</dbReference>
<sequence length="653" mass="69047">MAGRGDDKDKTQFGGRPNTQRPGQAAPADTPFGQPGQGGFPARGNSPFPASPGGDDRTVIGSPGGAPGHGAGQFQPGGYQPGQYQPGQYHPNQAQPGHFPAPAPGTGAGQSYGESSGGTWVGAPGSQPGGGYPGQSAGNYQPPYSPPGQGYSHGQNSPQGQGHFGGPAPGQSASPFDQAQQIGRASGQGDEGFFPQFHRPEAAPRQTAPRIPLHEALRVRDLGAASSSNPLLAAASTLLILLGRLRTGLVELQVAPLMEHVTREIERFEHNARTAGVDPHEVLVAKYALSGTADDIVQNLPGGNRGDWQQYSMVARFFHKRDSGVGFFQEVEKALQAPAQRYNLLELMLVCLSLGFEGQFRTMPNGAVQLARYRNAIYESLRRVKPRPDEDISPVWQPVEQGRRRFMAIPVPAIMGIGAVAVLAIFATLSTLINRDGSAVAAEMRELHRGAPTIQLNRSAAAEEFVAPETSQLQRIRDAFAAEIASGQVQVEEKGDYIAIRVGNLQLFDTGKVEVKPGFADLATRIAEVLNSEAGPILIEGHTDNVPMSGRGQYKDNYQLSQARADSVKGVLDPLLADAARVESTGRGEDDPVGDNASDEGRSENRRVEILLARDGTYEQAQDVAAAPAADVAEPAEAAGTATPTEPEPEAAQ</sequence>
<dbReference type="InterPro" id="IPR038522">
    <property type="entry name" value="T4/T6SS_DotU_sf"/>
</dbReference>
<dbReference type="Gene3D" id="3.30.1330.60">
    <property type="entry name" value="OmpA-like domain"/>
    <property type="match status" value="1"/>
</dbReference>
<dbReference type="SUPFAM" id="SSF103088">
    <property type="entry name" value="OmpA-like"/>
    <property type="match status" value="1"/>
</dbReference>
<dbReference type="Proteomes" id="UP000315344">
    <property type="component" value="Unassembled WGS sequence"/>
</dbReference>
<dbReference type="PROSITE" id="PS51123">
    <property type="entry name" value="OMPA_2"/>
    <property type="match status" value="1"/>
</dbReference>
<gene>
    <name evidence="5" type="ORF">DI616_01940</name>
</gene>
<dbReference type="InterPro" id="IPR017732">
    <property type="entry name" value="T4/T6SS_DotU"/>
</dbReference>
<evidence type="ECO:0000256" key="3">
    <source>
        <dbReference type="SAM" id="Phobius"/>
    </source>
</evidence>
<dbReference type="InterPro" id="IPR050330">
    <property type="entry name" value="Bact_OuterMem_StrucFunc"/>
</dbReference>
<dbReference type="NCBIfam" id="TIGR03349">
    <property type="entry name" value="IV_VI_DotU"/>
    <property type="match status" value="1"/>
</dbReference>
<feature type="compositionally biased region" description="Low complexity" evidence="2">
    <location>
        <begin position="72"/>
        <end position="89"/>
    </location>
</feature>
<dbReference type="GO" id="GO:0016020">
    <property type="term" value="C:membrane"/>
    <property type="evidence" value="ECO:0007669"/>
    <property type="project" value="UniProtKB-UniRule"/>
</dbReference>
<accession>A0A533IBF3</accession>
<dbReference type="InterPro" id="IPR036737">
    <property type="entry name" value="OmpA-like_sf"/>
</dbReference>
<dbReference type="PANTHER" id="PTHR30329">
    <property type="entry name" value="STATOR ELEMENT OF FLAGELLAR MOTOR COMPLEX"/>
    <property type="match status" value="1"/>
</dbReference>
<evidence type="ECO:0000313" key="6">
    <source>
        <dbReference type="Proteomes" id="UP000315344"/>
    </source>
</evidence>
<keyword evidence="1 3" id="KW-0472">Membrane</keyword>
<feature type="compositionally biased region" description="Gly residues" evidence="2">
    <location>
        <begin position="62"/>
        <end position="71"/>
    </location>
</feature>
<dbReference type="NCBIfam" id="NF038228">
    <property type="entry name" value="IcmH_DotU_IVB"/>
    <property type="match status" value="1"/>
</dbReference>
<keyword evidence="3" id="KW-0812">Transmembrane</keyword>
<comment type="caution">
    <text evidence="5">The sequence shown here is derived from an EMBL/GenBank/DDBJ whole genome shotgun (WGS) entry which is preliminary data.</text>
</comment>
<dbReference type="EMBL" id="VAFL01000001">
    <property type="protein sequence ID" value="TKW68776.1"/>
    <property type="molecule type" value="Genomic_DNA"/>
</dbReference>
<feature type="compositionally biased region" description="Basic and acidic residues" evidence="2">
    <location>
        <begin position="581"/>
        <end position="590"/>
    </location>
</feature>
<feature type="compositionally biased region" description="Low complexity" evidence="2">
    <location>
        <begin position="134"/>
        <end position="152"/>
    </location>
</feature>
<evidence type="ECO:0000313" key="5">
    <source>
        <dbReference type="EMBL" id="TKW68776.1"/>
    </source>
</evidence>
<protein>
    <recommendedName>
        <fullName evidence="4">OmpA-like domain-containing protein</fullName>
    </recommendedName>
</protein>
<feature type="compositionally biased region" description="Basic and acidic residues" evidence="2">
    <location>
        <begin position="1"/>
        <end position="11"/>
    </location>
</feature>
<evidence type="ECO:0000256" key="2">
    <source>
        <dbReference type="SAM" id="MobiDB-lite"/>
    </source>
</evidence>
<feature type="transmembrane region" description="Helical" evidence="3">
    <location>
        <begin position="406"/>
        <end position="429"/>
    </location>
</feature>
<feature type="region of interest" description="Disordered" evidence="2">
    <location>
        <begin position="619"/>
        <end position="653"/>
    </location>
</feature>
<dbReference type="CDD" id="cd07185">
    <property type="entry name" value="OmpA_C-like"/>
    <property type="match status" value="1"/>
</dbReference>
<dbReference type="Gene3D" id="1.25.40.590">
    <property type="entry name" value="Type IV / VI secretion system, DotU"/>
    <property type="match status" value="1"/>
</dbReference>
<feature type="domain" description="OmpA-like" evidence="4">
    <location>
        <begin position="495"/>
        <end position="616"/>
    </location>
</feature>
<evidence type="ECO:0000256" key="1">
    <source>
        <dbReference type="PROSITE-ProRule" id="PRU00473"/>
    </source>
</evidence>
<reference evidence="5 6" key="1">
    <citation type="journal article" date="2017" name="Nat. Commun.">
        <title>In situ click chemistry generation of cyclooxygenase-2 inhibitors.</title>
        <authorList>
            <person name="Bhardwaj A."/>
            <person name="Kaur J."/>
            <person name="Wuest M."/>
            <person name="Wuest F."/>
        </authorList>
    </citation>
    <scope>NUCLEOTIDE SEQUENCE [LARGE SCALE GENOMIC DNA]</scope>
    <source>
        <strain evidence="5">S2_012_000_R3_94</strain>
    </source>
</reference>
<dbReference type="AlphaFoldDB" id="A0A533IBF3"/>
<dbReference type="Pfam" id="PF00691">
    <property type="entry name" value="OmpA"/>
    <property type="match status" value="1"/>
</dbReference>
<keyword evidence="3" id="KW-1133">Transmembrane helix</keyword>
<dbReference type="Pfam" id="PF09850">
    <property type="entry name" value="DotU"/>
    <property type="match status" value="1"/>
</dbReference>
<feature type="region of interest" description="Disordered" evidence="2">
    <location>
        <begin position="1"/>
        <end position="211"/>
    </location>
</feature>
<evidence type="ECO:0000259" key="4">
    <source>
        <dbReference type="PROSITE" id="PS51123"/>
    </source>
</evidence>
<feature type="compositionally biased region" description="Polar residues" evidence="2">
    <location>
        <begin position="171"/>
        <end position="183"/>
    </location>
</feature>
<feature type="region of interest" description="Disordered" evidence="2">
    <location>
        <begin position="581"/>
        <end position="607"/>
    </location>
</feature>
<proteinExistence type="predicted"/>
<name>A0A533IBF3_PARDE</name>
<organism evidence="5 6">
    <name type="scientific">Paracoccus denitrificans</name>
    <dbReference type="NCBI Taxonomy" id="266"/>
    <lineage>
        <taxon>Bacteria</taxon>
        <taxon>Pseudomonadati</taxon>
        <taxon>Pseudomonadota</taxon>
        <taxon>Alphaproteobacteria</taxon>
        <taxon>Rhodobacterales</taxon>
        <taxon>Paracoccaceae</taxon>
        <taxon>Paracoccus</taxon>
    </lineage>
</organism>
<dbReference type="InterPro" id="IPR006665">
    <property type="entry name" value="OmpA-like"/>
</dbReference>
<feature type="compositionally biased region" description="Gly residues" evidence="2">
    <location>
        <begin position="106"/>
        <end position="120"/>
    </location>
</feature>